<dbReference type="Pfam" id="PF13739">
    <property type="entry name" value="PdaC"/>
    <property type="match status" value="1"/>
</dbReference>
<protein>
    <recommendedName>
        <fullName evidence="5">DUF3298 domain-containing protein</fullName>
    </recommendedName>
</protein>
<dbReference type="EMBL" id="LN650648">
    <property type="protein sequence ID" value="CEI73210.1"/>
    <property type="molecule type" value="Genomic_DNA"/>
</dbReference>
<dbReference type="RefSeq" id="WP_166505596.1">
    <property type="nucleotide sequence ID" value="NZ_LN650648.1"/>
</dbReference>
<dbReference type="AlphaFoldDB" id="A0A2P2BS82"/>
<evidence type="ECO:0000259" key="1">
    <source>
        <dbReference type="Pfam" id="PF11738"/>
    </source>
</evidence>
<dbReference type="InterPro" id="IPR025303">
    <property type="entry name" value="PdaC"/>
</dbReference>
<accession>A0A2P2BS82</accession>
<reference evidence="3 4" key="1">
    <citation type="submission" date="2014-09" db="EMBL/GenBank/DDBJ databases">
        <authorList>
            <person name="Hornung B.V."/>
        </authorList>
    </citation>
    <scope>NUCLEOTIDE SEQUENCE [LARGE SCALE GENOMIC DNA]</scope>
    <source>
        <strain evidence="3 4">FRIFI</strain>
    </source>
</reference>
<evidence type="ECO:0000259" key="2">
    <source>
        <dbReference type="Pfam" id="PF13739"/>
    </source>
</evidence>
<evidence type="ECO:0000313" key="4">
    <source>
        <dbReference type="Proteomes" id="UP000245695"/>
    </source>
</evidence>
<dbReference type="Proteomes" id="UP000245695">
    <property type="component" value="Chromosome 1"/>
</dbReference>
<sequence length="225" mass="27209">MENCLYISKINISRDSEFFIYDINYPIIKLKEECICQEKFDLYIINEINNKIYKDVLDFKNNTKLEAKEYKKLYDTKISKECKECVKYKYEVYINYEATYDRNRIISIPMTKYKFSGGAHGMTYLESYNYNLLTGKILKLKDLFGEGIDYKKLINDFIREEIMKEPEKYFKDDYGFKGISEDQSFYTDEDGIVIYFPLYEISPYYVGIPKFKLKFKDYKKYLIYK</sequence>
<keyword evidence="4" id="KW-1185">Reference proteome</keyword>
<proteinExistence type="predicted"/>
<dbReference type="Gene3D" id="3.30.565.40">
    <property type="entry name" value="Fervidobacterium nodosum Rt17-B1 like"/>
    <property type="match status" value="1"/>
</dbReference>
<dbReference type="InterPro" id="IPR021729">
    <property type="entry name" value="DUF3298"/>
</dbReference>
<evidence type="ECO:0000313" key="3">
    <source>
        <dbReference type="EMBL" id="CEI73210.1"/>
    </source>
</evidence>
<feature type="domain" description="Deacetylase PdaC" evidence="2">
    <location>
        <begin position="13"/>
        <end position="123"/>
    </location>
</feature>
<dbReference type="Pfam" id="PF11738">
    <property type="entry name" value="DUF3298"/>
    <property type="match status" value="1"/>
</dbReference>
<feature type="domain" description="DUF3298" evidence="1">
    <location>
        <begin position="141"/>
        <end position="215"/>
    </location>
</feature>
<organism evidence="3 4">
    <name type="scientific">Romboutsia hominis</name>
    <dbReference type="NCBI Taxonomy" id="1507512"/>
    <lineage>
        <taxon>Bacteria</taxon>
        <taxon>Bacillati</taxon>
        <taxon>Bacillota</taxon>
        <taxon>Clostridia</taxon>
        <taxon>Peptostreptococcales</taxon>
        <taxon>Peptostreptococcaceae</taxon>
        <taxon>Romboutsia</taxon>
    </lineage>
</organism>
<dbReference type="KEGG" id="rhom:FRIFI_1677"/>
<evidence type="ECO:0008006" key="5">
    <source>
        <dbReference type="Google" id="ProtNLM"/>
    </source>
</evidence>
<dbReference type="Gene3D" id="3.90.640.20">
    <property type="entry name" value="Heat-shock cognate protein, ATPase"/>
    <property type="match status" value="1"/>
</dbReference>
<gene>
    <name evidence="3" type="ORF">FRIFI_1677</name>
</gene>
<name>A0A2P2BS82_9FIRM</name>
<dbReference type="InterPro" id="IPR037126">
    <property type="entry name" value="PdaC/RsiV-like_sf"/>
</dbReference>